<feature type="compositionally biased region" description="Low complexity" evidence="1">
    <location>
        <begin position="129"/>
        <end position="140"/>
    </location>
</feature>
<feature type="compositionally biased region" description="Basic and acidic residues" evidence="1">
    <location>
        <begin position="9"/>
        <end position="21"/>
    </location>
</feature>
<dbReference type="Proteomes" id="UP000292402">
    <property type="component" value="Unassembled WGS sequence"/>
</dbReference>
<accession>A0A4Q4M6R9</accession>
<evidence type="ECO:0000313" key="2">
    <source>
        <dbReference type="EMBL" id="RYN44676.1"/>
    </source>
</evidence>
<feature type="compositionally biased region" description="Basic and acidic residues" evidence="1">
    <location>
        <begin position="144"/>
        <end position="153"/>
    </location>
</feature>
<feature type="compositionally biased region" description="Low complexity" evidence="1">
    <location>
        <begin position="163"/>
        <end position="181"/>
    </location>
</feature>
<feature type="region of interest" description="Disordered" evidence="1">
    <location>
        <begin position="63"/>
        <end position="230"/>
    </location>
</feature>
<dbReference type="EMBL" id="PDXA01000040">
    <property type="protein sequence ID" value="RYN44676.1"/>
    <property type="molecule type" value="Genomic_DNA"/>
</dbReference>
<gene>
    <name evidence="2" type="ORF">AA0114_g9762</name>
</gene>
<evidence type="ECO:0000313" key="3">
    <source>
        <dbReference type="Proteomes" id="UP000292402"/>
    </source>
</evidence>
<feature type="compositionally biased region" description="Low complexity" evidence="1">
    <location>
        <begin position="272"/>
        <end position="306"/>
    </location>
</feature>
<feature type="compositionally biased region" description="Low complexity" evidence="1">
    <location>
        <begin position="445"/>
        <end position="455"/>
    </location>
</feature>
<feature type="region of interest" description="Disordered" evidence="1">
    <location>
        <begin position="1"/>
        <end position="50"/>
    </location>
</feature>
<name>A0A4Q4M6R9_9PLEO</name>
<feature type="region of interest" description="Disordered" evidence="1">
    <location>
        <begin position="269"/>
        <end position="393"/>
    </location>
</feature>
<protein>
    <submittedName>
        <fullName evidence="2">Uncharacterized protein</fullName>
    </submittedName>
</protein>
<sequence>MGIPIGWNVKREEAKEKDVLRADIAGSRSPIRRRARPNRSPRPRSTLDTDFLISAPHIEWIPRSSHRARLAPPPVPEVSRTEYRSNEASRHPPTLQRDESSVRRSRSRLDGYMRAHEMRATPDHERPLAAFTPGFAPAAASRTSEAEAQRDAQDPFSRLRGYTSYRRATGRSTRTRSQSPRADPSGARGDTANVPEESHETGENNAVAFPPLRRMGRRTIADGPLPASSLRESWSPVATLDGLGDRNRSVSPFDDQLQWDSFLTTVVDDPVAPTAGSSFASAAASASFTNSHTSSRAGSANSAASSQTHLTVPSRRHSPPQNEQFMRACDTSEDDTASDTEEEEEEEEEEEMDIRGSIRRRTGTEAFRNRLGISHSAEPRRRMRPSYFSNEPPARDIERYSLRVIDRSRDASEVVRSFYNSGIWRDVETEVAQRPQIPQLDGPSEEAASASDNESIPPLVRADSPPPPPLDQELRDARSLLERLARREDVSDDFWASVGLTRSFADPVERFQELERL</sequence>
<feature type="compositionally biased region" description="Acidic residues" evidence="1">
    <location>
        <begin position="331"/>
        <end position="352"/>
    </location>
</feature>
<reference evidence="3" key="1">
    <citation type="journal article" date="2019" name="bioRxiv">
        <title>Genomics, evolutionary history and diagnostics of the Alternaria alternata species group including apple and Asian pear pathotypes.</title>
        <authorList>
            <person name="Armitage A.D."/>
            <person name="Cockerton H.M."/>
            <person name="Sreenivasaprasad S."/>
            <person name="Woodhall J.W."/>
            <person name="Lane C.R."/>
            <person name="Harrison R.J."/>
            <person name="Clarkson J.P."/>
        </authorList>
    </citation>
    <scope>NUCLEOTIDE SEQUENCE [LARGE SCALE GENOMIC DNA]</scope>
    <source>
        <strain evidence="3">FERA 1082</strain>
    </source>
</reference>
<evidence type="ECO:0000256" key="1">
    <source>
        <dbReference type="SAM" id="MobiDB-lite"/>
    </source>
</evidence>
<organism evidence="2 3">
    <name type="scientific">Alternaria tenuissima</name>
    <dbReference type="NCBI Taxonomy" id="119927"/>
    <lineage>
        <taxon>Eukaryota</taxon>
        <taxon>Fungi</taxon>
        <taxon>Dikarya</taxon>
        <taxon>Ascomycota</taxon>
        <taxon>Pezizomycotina</taxon>
        <taxon>Dothideomycetes</taxon>
        <taxon>Pleosporomycetidae</taxon>
        <taxon>Pleosporales</taxon>
        <taxon>Pleosporineae</taxon>
        <taxon>Pleosporaceae</taxon>
        <taxon>Alternaria</taxon>
        <taxon>Alternaria sect. Alternaria</taxon>
        <taxon>Alternaria alternata complex</taxon>
    </lineage>
</organism>
<comment type="caution">
    <text evidence="2">The sequence shown here is derived from an EMBL/GenBank/DDBJ whole genome shotgun (WGS) entry which is preliminary data.</text>
</comment>
<proteinExistence type="predicted"/>
<feature type="compositionally biased region" description="Basic residues" evidence="1">
    <location>
        <begin position="30"/>
        <end position="42"/>
    </location>
</feature>
<feature type="region of interest" description="Disordered" evidence="1">
    <location>
        <begin position="428"/>
        <end position="476"/>
    </location>
</feature>
<feature type="compositionally biased region" description="Basic and acidic residues" evidence="1">
    <location>
        <begin position="79"/>
        <end position="127"/>
    </location>
</feature>
<dbReference type="AlphaFoldDB" id="A0A4Q4M6R9"/>